<feature type="compositionally biased region" description="Low complexity" evidence="1">
    <location>
        <begin position="8"/>
        <end position="36"/>
    </location>
</feature>
<gene>
    <name evidence="3" type="ORF">E3O23_00560</name>
</gene>
<dbReference type="PANTHER" id="PTHR35563:SF2">
    <property type="entry name" value="BARREL METAL-DEPENDENT HYDROLASE, PUTATIVE (AFU_ORTHOLOGUE AFUA_1G16240)-RELATED"/>
    <property type="match status" value="1"/>
</dbReference>
<feature type="domain" description="Amidohydrolase-related" evidence="2">
    <location>
        <begin position="77"/>
        <end position="311"/>
    </location>
</feature>
<dbReference type="GO" id="GO:0016787">
    <property type="term" value="F:hydrolase activity"/>
    <property type="evidence" value="ECO:0007669"/>
    <property type="project" value="UniProtKB-KW"/>
</dbReference>
<sequence length="312" mass="33414">MRSAAPFPSLGLPRSARPRSSASCSPPLPPSSASRPWARAMAPRCDHCQETNMNLDFRPHDAHVHLERTASGSTNAAELVAVMDAAGVETAAAVVPQPMGSDNSPVFEALAEFPGRFVAILKLDVFVGTVVGTVAELLDRGARGVRFTIFDDADVAWLADGTVAPLLEVLADRATSLTFHCRPDQLRAVGRVAADHPDLTVFVDHLGRPDVASGPDTDQFNAFLDLARHPNILAKTPDSAFFSAVAAPHLDLVPFLERALDSFGSERVLWGSDWPVAEYKTSMQPVLTVLEGASAAERRAVLRGNFERVFGG</sequence>
<protein>
    <submittedName>
        <fullName evidence="3">Amidohydrolase</fullName>
    </submittedName>
</protein>
<keyword evidence="4" id="KW-1185">Reference proteome</keyword>
<dbReference type="Gene3D" id="3.20.20.140">
    <property type="entry name" value="Metal-dependent hydrolases"/>
    <property type="match status" value="1"/>
</dbReference>
<dbReference type="EMBL" id="SOEZ01000006">
    <property type="protein sequence ID" value="TFB56742.1"/>
    <property type="molecule type" value="Genomic_DNA"/>
</dbReference>
<feature type="region of interest" description="Disordered" evidence="1">
    <location>
        <begin position="1"/>
        <end position="36"/>
    </location>
</feature>
<dbReference type="InterPro" id="IPR052358">
    <property type="entry name" value="Aro_Compnd_Degr_Hydrolases"/>
</dbReference>
<dbReference type="OrthoDB" id="5450317at2"/>
<comment type="caution">
    <text evidence="3">The sequence shown here is derived from an EMBL/GenBank/DDBJ whole genome shotgun (WGS) entry which is preliminary data.</text>
</comment>
<evidence type="ECO:0000313" key="4">
    <source>
        <dbReference type="Proteomes" id="UP000297866"/>
    </source>
</evidence>
<name>A0A4R8UKI7_9MICO</name>
<organism evidence="3 4">
    <name type="scientific">Cryobacterium tagatosivorans</name>
    <dbReference type="NCBI Taxonomy" id="1259199"/>
    <lineage>
        <taxon>Bacteria</taxon>
        <taxon>Bacillati</taxon>
        <taxon>Actinomycetota</taxon>
        <taxon>Actinomycetes</taxon>
        <taxon>Micrococcales</taxon>
        <taxon>Microbacteriaceae</taxon>
        <taxon>Cryobacterium</taxon>
    </lineage>
</organism>
<reference evidence="3 4" key="1">
    <citation type="submission" date="2019-03" db="EMBL/GenBank/DDBJ databases">
        <title>Genomics of glacier-inhabiting Cryobacterium strains.</title>
        <authorList>
            <person name="Liu Q."/>
            <person name="Xin Y.-H."/>
        </authorList>
    </citation>
    <scope>NUCLEOTIDE SEQUENCE [LARGE SCALE GENOMIC DNA]</scope>
    <source>
        <strain evidence="3 4">Sr47</strain>
    </source>
</reference>
<evidence type="ECO:0000259" key="2">
    <source>
        <dbReference type="Pfam" id="PF04909"/>
    </source>
</evidence>
<dbReference type="InterPro" id="IPR006680">
    <property type="entry name" value="Amidohydro-rel"/>
</dbReference>
<dbReference type="SUPFAM" id="SSF51556">
    <property type="entry name" value="Metallo-dependent hydrolases"/>
    <property type="match status" value="1"/>
</dbReference>
<keyword evidence="3" id="KW-0378">Hydrolase</keyword>
<evidence type="ECO:0000313" key="3">
    <source>
        <dbReference type="EMBL" id="TFB56742.1"/>
    </source>
</evidence>
<dbReference type="AlphaFoldDB" id="A0A4R8UKI7"/>
<proteinExistence type="predicted"/>
<dbReference type="Pfam" id="PF04909">
    <property type="entry name" value="Amidohydro_2"/>
    <property type="match status" value="1"/>
</dbReference>
<accession>A0A4R8UKI7</accession>
<dbReference type="InterPro" id="IPR032466">
    <property type="entry name" value="Metal_Hydrolase"/>
</dbReference>
<dbReference type="Proteomes" id="UP000297866">
    <property type="component" value="Unassembled WGS sequence"/>
</dbReference>
<dbReference type="PANTHER" id="PTHR35563">
    <property type="entry name" value="BARREL METAL-DEPENDENT HYDROLASE, PUTATIVE (AFU_ORTHOLOGUE AFUA_1G16240)-RELATED"/>
    <property type="match status" value="1"/>
</dbReference>
<evidence type="ECO:0000256" key="1">
    <source>
        <dbReference type="SAM" id="MobiDB-lite"/>
    </source>
</evidence>